<dbReference type="GO" id="GO:0004743">
    <property type="term" value="F:pyruvate kinase activity"/>
    <property type="evidence" value="ECO:0007669"/>
    <property type="project" value="InterPro"/>
</dbReference>
<dbReference type="Gene3D" id="3.20.20.60">
    <property type="entry name" value="Phosphoenolpyruvate-binding domains"/>
    <property type="match status" value="1"/>
</dbReference>
<dbReference type="GO" id="GO:0030955">
    <property type="term" value="F:potassium ion binding"/>
    <property type="evidence" value="ECO:0007669"/>
    <property type="project" value="InterPro"/>
</dbReference>
<dbReference type="GO" id="GO:0016301">
    <property type="term" value="F:kinase activity"/>
    <property type="evidence" value="ECO:0007669"/>
    <property type="project" value="UniProtKB-KW"/>
</dbReference>
<dbReference type="SUPFAM" id="SSF51621">
    <property type="entry name" value="Phosphoenolpyruvate/pyruvate domain"/>
    <property type="match status" value="1"/>
</dbReference>
<dbReference type="InterPro" id="IPR015813">
    <property type="entry name" value="Pyrv/PenolPyrv_kinase-like_dom"/>
</dbReference>
<evidence type="ECO:0000313" key="3">
    <source>
        <dbReference type="EMBL" id="MBB5074194.1"/>
    </source>
</evidence>
<dbReference type="Pfam" id="PF00224">
    <property type="entry name" value="PK"/>
    <property type="match status" value="1"/>
</dbReference>
<evidence type="ECO:0000259" key="2">
    <source>
        <dbReference type="Pfam" id="PF00224"/>
    </source>
</evidence>
<feature type="domain" description="Pyruvate kinase barrel" evidence="2">
    <location>
        <begin position="6"/>
        <end position="46"/>
    </location>
</feature>
<dbReference type="Proteomes" id="UP000561417">
    <property type="component" value="Unassembled WGS sequence"/>
</dbReference>
<dbReference type="EMBL" id="JACHIM010000006">
    <property type="protein sequence ID" value="MBB5074194.1"/>
    <property type="molecule type" value="Genomic_DNA"/>
</dbReference>
<evidence type="ECO:0000313" key="4">
    <source>
        <dbReference type="Proteomes" id="UP000561417"/>
    </source>
</evidence>
<dbReference type="InterPro" id="IPR040442">
    <property type="entry name" value="Pyrv_kinase-like_dom_sf"/>
</dbReference>
<keyword evidence="1" id="KW-0732">Signal</keyword>
<reference evidence="3 4" key="1">
    <citation type="submission" date="2020-08" db="EMBL/GenBank/DDBJ databases">
        <title>Genomic Encyclopedia of Type Strains, Phase IV (KMG-IV): sequencing the most valuable type-strain genomes for metagenomic binning, comparative biology and taxonomic classification.</title>
        <authorList>
            <person name="Goeker M."/>
        </authorList>
    </citation>
    <scope>NUCLEOTIDE SEQUENCE [LARGE SCALE GENOMIC DNA]</scope>
    <source>
        <strain evidence="3 4">DSM 28538</strain>
    </source>
</reference>
<comment type="caution">
    <text evidence="3">The sequence shown here is derived from an EMBL/GenBank/DDBJ whole genome shotgun (WGS) entry which is preliminary data.</text>
</comment>
<protein>
    <submittedName>
        <fullName evidence="3">Pyruvate kinase</fullName>
    </submittedName>
</protein>
<feature type="signal peptide" evidence="1">
    <location>
        <begin position="1"/>
        <end position="21"/>
    </location>
</feature>
<keyword evidence="3" id="KW-0670">Pyruvate</keyword>
<dbReference type="AlphaFoldDB" id="A0A840NRN5"/>
<dbReference type="InterPro" id="IPR015793">
    <property type="entry name" value="Pyrv_Knase_brl"/>
</dbReference>
<keyword evidence="4" id="KW-1185">Reference proteome</keyword>
<sequence length="66" mass="7381">MKRKCKVKIIATLGPSSFSSAMIEKLFIAGADVFCLNMSHTDHETMYDWSSAYGRLKKSFNGPSVF</sequence>
<gene>
    <name evidence="3" type="ORF">HNQ69_001331</name>
</gene>
<keyword evidence="3" id="KW-0808">Transferase</keyword>
<evidence type="ECO:0000256" key="1">
    <source>
        <dbReference type="SAM" id="SignalP"/>
    </source>
</evidence>
<feature type="chain" id="PRO_5032311704" evidence="1">
    <location>
        <begin position="22"/>
        <end position="66"/>
    </location>
</feature>
<proteinExistence type="predicted"/>
<keyword evidence="3" id="KW-0418">Kinase</keyword>
<organism evidence="3 4">
    <name type="scientific">Bartonella callosciuri</name>
    <dbReference type="NCBI Taxonomy" id="686223"/>
    <lineage>
        <taxon>Bacteria</taxon>
        <taxon>Pseudomonadati</taxon>
        <taxon>Pseudomonadota</taxon>
        <taxon>Alphaproteobacteria</taxon>
        <taxon>Hyphomicrobiales</taxon>
        <taxon>Bartonellaceae</taxon>
        <taxon>Bartonella</taxon>
    </lineage>
</organism>
<name>A0A840NRN5_9HYPH</name>
<dbReference type="GO" id="GO:0000287">
    <property type="term" value="F:magnesium ion binding"/>
    <property type="evidence" value="ECO:0007669"/>
    <property type="project" value="InterPro"/>
</dbReference>
<accession>A0A840NRN5</accession>